<dbReference type="PANTHER" id="PTHR24300:SF424">
    <property type="entry name" value="CYTOCHROME P450"/>
    <property type="match status" value="1"/>
</dbReference>
<reference evidence="17" key="1">
    <citation type="journal article" date="2017" name="Nat. Commun.">
        <title>The North American bullfrog draft genome provides insight into hormonal regulation of long noncoding RNA.</title>
        <authorList>
            <person name="Hammond S.A."/>
            <person name="Warren R.L."/>
            <person name="Vandervalk B.P."/>
            <person name="Kucuk E."/>
            <person name="Khan H."/>
            <person name="Gibb E.A."/>
            <person name="Pandoh P."/>
            <person name="Kirk H."/>
            <person name="Zhao Y."/>
            <person name="Jones M."/>
            <person name="Mungall A.J."/>
            <person name="Coope R."/>
            <person name="Pleasance S."/>
            <person name="Moore R.A."/>
            <person name="Holt R.A."/>
            <person name="Round J.M."/>
            <person name="Ohora S."/>
            <person name="Walle B.V."/>
            <person name="Veldhoen N."/>
            <person name="Helbing C.C."/>
            <person name="Birol I."/>
        </authorList>
    </citation>
    <scope>NUCLEOTIDE SEQUENCE [LARGE SCALE GENOMIC DNA]</scope>
</reference>
<evidence type="ECO:0000256" key="2">
    <source>
        <dbReference type="ARBA" id="ARBA00004174"/>
    </source>
</evidence>
<dbReference type="Pfam" id="PF00067">
    <property type="entry name" value="p450"/>
    <property type="match status" value="1"/>
</dbReference>
<dbReference type="GO" id="GO:0005789">
    <property type="term" value="C:endoplasmic reticulum membrane"/>
    <property type="evidence" value="ECO:0007669"/>
    <property type="project" value="UniProtKB-SubCell"/>
</dbReference>
<evidence type="ECO:0000256" key="9">
    <source>
        <dbReference type="ARBA" id="ARBA00023002"/>
    </source>
</evidence>
<keyword evidence="8" id="KW-0492">Microsome</keyword>
<dbReference type="FunFam" id="1.10.630.10:FF:000238">
    <property type="entry name" value="Cytochrome P450 2A6"/>
    <property type="match status" value="1"/>
</dbReference>
<protein>
    <submittedName>
        <fullName evidence="16">Uncharacterized protein</fullName>
    </submittedName>
</protein>
<evidence type="ECO:0000256" key="14">
    <source>
        <dbReference type="RuleBase" id="RU000461"/>
    </source>
</evidence>
<keyword evidence="6 13" id="KW-0479">Metal-binding</keyword>
<organism evidence="16 17">
    <name type="scientific">Aquarana catesbeiana</name>
    <name type="common">American bullfrog</name>
    <name type="synonym">Rana catesbeiana</name>
    <dbReference type="NCBI Taxonomy" id="8400"/>
    <lineage>
        <taxon>Eukaryota</taxon>
        <taxon>Metazoa</taxon>
        <taxon>Chordata</taxon>
        <taxon>Craniata</taxon>
        <taxon>Vertebrata</taxon>
        <taxon>Euteleostomi</taxon>
        <taxon>Amphibia</taxon>
        <taxon>Batrachia</taxon>
        <taxon>Anura</taxon>
        <taxon>Neobatrachia</taxon>
        <taxon>Ranoidea</taxon>
        <taxon>Ranidae</taxon>
        <taxon>Aquarana</taxon>
    </lineage>
</organism>
<keyword evidence="9 14" id="KW-0560">Oxidoreductase</keyword>
<feature type="binding site" description="axial binding residue" evidence="13">
    <location>
        <position position="135"/>
    </location>
    <ligand>
        <name>heme</name>
        <dbReference type="ChEBI" id="CHEBI:30413"/>
    </ligand>
    <ligandPart>
        <name>Fe</name>
        <dbReference type="ChEBI" id="CHEBI:18248"/>
    </ligandPart>
</feature>
<dbReference type="GO" id="GO:0019373">
    <property type="term" value="P:epoxygenase P450 pathway"/>
    <property type="evidence" value="ECO:0007669"/>
    <property type="project" value="TreeGrafter"/>
</dbReference>
<dbReference type="AlphaFoldDB" id="A0A2G9RHZ4"/>
<dbReference type="Gene3D" id="1.10.630.10">
    <property type="entry name" value="Cytochrome P450"/>
    <property type="match status" value="1"/>
</dbReference>
<dbReference type="EMBL" id="KV940113">
    <property type="protein sequence ID" value="PIO27522.1"/>
    <property type="molecule type" value="Genomic_DNA"/>
</dbReference>
<keyword evidence="7" id="KW-0256">Endoplasmic reticulum</keyword>
<evidence type="ECO:0000313" key="17">
    <source>
        <dbReference type="Proteomes" id="UP000228934"/>
    </source>
</evidence>
<evidence type="ECO:0000256" key="7">
    <source>
        <dbReference type="ARBA" id="ARBA00022824"/>
    </source>
</evidence>
<accession>A0A2G9RHZ4</accession>
<dbReference type="InterPro" id="IPR002401">
    <property type="entry name" value="Cyt_P450_E_grp-I"/>
</dbReference>
<evidence type="ECO:0000256" key="12">
    <source>
        <dbReference type="ARBA" id="ARBA00023136"/>
    </source>
</evidence>
<keyword evidence="10 13" id="KW-0408">Iron</keyword>
<keyword evidence="15" id="KW-0732">Signal</keyword>
<evidence type="ECO:0000256" key="5">
    <source>
        <dbReference type="ARBA" id="ARBA00022617"/>
    </source>
</evidence>
<keyword evidence="11 14" id="KW-0503">Monooxygenase</keyword>
<dbReference type="InterPro" id="IPR017972">
    <property type="entry name" value="Cyt_P450_CS"/>
</dbReference>
<dbReference type="PRINTS" id="PR00463">
    <property type="entry name" value="EP450I"/>
</dbReference>
<dbReference type="OrthoDB" id="2789670at2759"/>
<evidence type="ECO:0000256" key="1">
    <source>
        <dbReference type="ARBA" id="ARBA00001971"/>
    </source>
</evidence>
<evidence type="ECO:0000256" key="3">
    <source>
        <dbReference type="ARBA" id="ARBA00004406"/>
    </source>
</evidence>
<keyword evidence="17" id="KW-1185">Reference proteome</keyword>
<dbReference type="PANTHER" id="PTHR24300">
    <property type="entry name" value="CYTOCHROME P450 508A4-RELATED"/>
    <property type="match status" value="1"/>
</dbReference>
<dbReference type="PROSITE" id="PS00086">
    <property type="entry name" value="CYTOCHROME_P450"/>
    <property type="match status" value="1"/>
</dbReference>
<comment type="cofactor">
    <cofactor evidence="1 13">
        <name>heme</name>
        <dbReference type="ChEBI" id="CHEBI:30413"/>
    </cofactor>
</comment>
<feature type="non-terminal residue" evidence="16">
    <location>
        <position position="1"/>
    </location>
</feature>
<keyword evidence="12" id="KW-0472">Membrane</keyword>
<dbReference type="GO" id="GO:0005506">
    <property type="term" value="F:iron ion binding"/>
    <property type="evidence" value="ECO:0007669"/>
    <property type="project" value="InterPro"/>
</dbReference>
<dbReference type="PRINTS" id="PR00385">
    <property type="entry name" value="P450"/>
</dbReference>
<dbReference type="GO" id="GO:0008392">
    <property type="term" value="F:arachidonate epoxygenase activity"/>
    <property type="evidence" value="ECO:0007669"/>
    <property type="project" value="TreeGrafter"/>
</dbReference>
<feature type="chain" id="PRO_5013681596" evidence="15">
    <location>
        <begin position="26"/>
        <end position="192"/>
    </location>
</feature>
<evidence type="ECO:0000256" key="10">
    <source>
        <dbReference type="ARBA" id="ARBA00023004"/>
    </source>
</evidence>
<comment type="subcellular location">
    <subcellularLocation>
        <location evidence="3">Endoplasmic reticulum membrane</location>
        <topology evidence="3">Peripheral membrane protein</topology>
    </subcellularLocation>
    <subcellularLocation>
        <location evidence="2">Microsome membrane</location>
        <topology evidence="2">Peripheral membrane protein</topology>
    </subcellularLocation>
</comment>
<evidence type="ECO:0000256" key="11">
    <source>
        <dbReference type="ARBA" id="ARBA00023033"/>
    </source>
</evidence>
<dbReference type="GO" id="GO:0016712">
    <property type="term" value="F:oxidoreductase activity, acting on paired donors, with incorporation or reduction of molecular oxygen, reduced flavin or flavoprotein as one donor, and incorporation of one atom of oxygen"/>
    <property type="evidence" value="ECO:0007669"/>
    <property type="project" value="TreeGrafter"/>
</dbReference>
<dbReference type="GO" id="GO:0020037">
    <property type="term" value="F:heme binding"/>
    <property type="evidence" value="ECO:0007669"/>
    <property type="project" value="InterPro"/>
</dbReference>
<evidence type="ECO:0000256" key="8">
    <source>
        <dbReference type="ARBA" id="ARBA00022848"/>
    </source>
</evidence>
<name>A0A2G9RHZ4_AQUCT</name>
<sequence>GSLTLLKHCFFLYIYIYFFTDKVLGEINQVIGQNRIPKIEDRSKMPYTDAVIHEIQRFTDIFPANVARLLTKEINFKGYTIPKGTDVYPLLCTVHQDPKMFTTPTKFNPNHFLDSNGCFKKNEAYMPFSAGKRMCVGEALARMELFLYITTILQNFKLTSKSKFTDEDIKPTMTGSANVPRFYEMSFISRAL</sequence>
<evidence type="ECO:0000256" key="15">
    <source>
        <dbReference type="SAM" id="SignalP"/>
    </source>
</evidence>
<evidence type="ECO:0000313" key="16">
    <source>
        <dbReference type="EMBL" id="PIO27522.1"/>
    </source>
</evidence>
<evidence type="ECO:0000256" key="6">
    <source>
        <dbReference type="ARBA" id="ARBA00022723"/>
    </source>
</evidence>
<dbReference type="InterPro" id="IPR050182">
    <property type="entry name" value="Cytochrome_P450_fam2"/>
</dbReference>
<dbReference type="InterPro" id="IPR036396">
    <property type="entry name" value="Cyt_P450_sf"/>
</dbReference>
<feature type="signal peptide" evidence="15">
    <location>
        <begin position="1"/>
        <end position="25"/>
    </location>
</feature>
<dbReference type="GO" id="GO:0006805">
    <property type="term" value="P:xenobiotic metabolic process"/>
    <property type="evidence" value="ECO:0007669"/>
    <property type="project" value="TreeGrafter"/>
</dbReference>
<proteinExistence type="inferred from homology"/>
<dbReference type="Proteomes" id="UP000228934">
    <property type="component" value="Unassembled WGS sequence"/>
</dbReference>
<evidence type="ECO:0000256" key="13">
    <source>
        <dbReference type="PIRSR" id="PIRSR602401-1"/>
    </source>
</evidence>
<keyword evidence="5 13" id="KW-0349">Heme</keyword>
<evidence type="ECO:0000256" key="4">
    <source>
        <dbReference type="ARBA" id="ARBA00010617"/>
    </source>
</evidence>
<gene>
    <name evidence="16" type="ORF">AB205_0065570</name>
</gene>
<dbReference type="InterPro" id="IPR001128">
    <property type="entry name" value="Cyt_P450"/>
</dbReference>
<comment type="similarity">
    <text evidence="4 14">Belongs to the cytochrome P450 family.</text>
</comment>
<dbReference type="SUPFAM" id="SSF48264">
    <property type="entry name" value="Cytochrome P450"/>
    <property type="match status" value="1"/>
</dbReference>